<dbReference type="NCBIfam" id="TIGR00449">
    <property type="entry name" value="tgt_general"/>
    <property type="match status" value="1"/>
</dbReference>
<proteinExistence type="inferred from homology"/>
<dbReference type="GO" id="GO:0006400">
    <property type="term" value="P:tRNA modification"/>
    <property type="evidence" value="ECO:0007669"/>
    <property type="project" value="InterPro"/>
</dbReference>
<feature type="domain" description="tRNA-guanine(15) transglycosylase-like" evidence="6">
    <location>
        <begin position="37"/>
        <end position="414"/>
    </location>
</feature>
<evidence type="ECO:0000256" key="2">
    <source>
        <dbReference type="ARBA" id="ARBA00022694"/>
    </source>
</evidence>
<evidence type="ECO:0000259" key="6">
    <source>
        <dbReference type="Pfam" id="PF01702"/>
    </source>
</evidence>
<protein>
    <recommendedName>
        <fullName evidence="5">Queuine tRNA-ribosyltransferase accessory subunit 2</fullName>
    </recommendedName>
    <alternativeName>
        <fullName evidence="5">Queuine tRNA-ribosyltransferase domain-containing protein 1</fullName>
    </alternativeName>
</protein>
<feature type="binding site" evidence="5">
    <location>
        <position position="357"/>
    </location>
    <ligand>
        <name>Zn(2+)</name>
        <dbReference type="ChEBI" id="CHEBI:29105"/>
    </ligand>
</feature>
<dbReference type="InterPro" id="IPR036511">
    <property type="entry name" value="TGT-like_sf"/>
</dbReference>
<dbReference type="GO" id="GO:0008479">
    <property type="term" value="F:tRNA-guanosine(34) queuine transglycosylase activity"/>
    <property type="evidence" value="ECO:0007669"/>
    <property type="project" value="UniProtKB-UniRule"/>
</dbReference>
<feature type="binding site" evidence="5">
    <location>
        <position position="388"/>
    </location>
    <ligand>
        <name>Zn(2+)</name>
        <dbReference type="ChEBI" id="CHEBI:29105"/>
    </ligand>
</feature>
<dbReference type="EMBL" id="AMQN01002964">
    <property type="status" value="NOT_ANNOTATED_CDS"/>
    <property type="molecule type" value="Genomic_DNA"/>
</dbReference>
<comment type="function">
    <text evidence="5">Non-catalytic subunit of the queuine tRNA-ribosyltransferase (TGT) that catalyzes the base-exchange of a guanine (G) residue with queuine (Q) at position 34 (anticodon wobble position) in tRNAs with GU(N) anticodons (tRNA-Asp, -Asn, -His and -Tyr), resulting in the hypermodified nucleoside queuosine (7-(((4,5-cis-dihydroxy-2-cyclopenten-1-yl)amino)methyl)-7-deazaguanosine).</text>
</comment>
<dbReference type="STRING" id="283909.R7TBT1"/>
<evidence type="ECO:0000256" key="1">
    <source>
        <dbReference type="ARBA" id="ARBA00022490"/>
    </source>
</evidence>
<comment type="cofactor">
    <cofactor evidence="5">
        <name>Zn(2+)</name>
        <dbReference type="ChEBI" id="CHEBI:29105"/>
    </cofactor>
    <text evidence="5">Binds 1 zinc ion per subunit.</text>
</comment>
<reference evidence="8" key="3">
    <citation type="submission" date="2015-06" db="UniProtKB">
        <authorList>
            <consortium name="EnsemblMetazoa"/>
        </authorList>
    </citation>
    <scope>IDENTIFICATION</scope>
</reference>
<dbReference type="EMBL" id="KB310616">
    <property type="protein sequence ID" value="ELT91169.1"/>
    <property type="molecule type" value="Genomic_DNA"/>
</dbReference>
<evidence type="ECO:0000256" key="4">
    <source>
        <dbReference type="ARBA" id="ARBA00022833"/>
    </source>
</evidence>
<comment type="subunit">
    <text evidence="5">Heterodimer of a catalytic subunit and an accessory subunit.</text>
</comment>
<dbReference type="InterPro" id="IPR050852">
    <property type="entry name" value="Queuine_tRNA-ribosyltrfase"/>
</dbReference>
<dbReference type="AlphaFoldDB" id="R7TBT1"/>
<dbReference type="HAMAP" id="MF_03043">
    <property type="entry name" value="QTRT2"/>
    <property type="match status" value="1"/>
</dbReference>
<dbReference type="InterPro" id="IPR002616">
    <property type="entry name" value="tRNA_ribo_trans-like"/>
</dbReference>
<dbReference type="PANTHER" id="PTHR46064">
    <property type="entry name" value="QUEUINE TRNA-RIBOSYLTRANSFERASE ACCESSORY SUBUNIT 2"/>
    <property type="match status" value="1"/>
</dbReference>
<dbReference type="OMA" id="MAGSRMK"/>
<feature type="binding site" evidence="5">
    <location>
        <position position="359"/>
    </location>
    <ligand>
        <name>Zn(2+)</name>
        <dbReference type="ChEBI" id="CHEBI:29105"/>
    </ligand>
</feature>
<reference evidence="9" key="1">
    <citation type="submission" date="2012-12" db="EMBL/GenBank/DDBJ databases">
        <authorList>
            <person name="Hellsten U."/>
            <person name="Grimwood J."/>
            <person name="Chapman J.A."/>
            <person name="Shapiro H."/>
            <person name="Aerts A."/>
            <person name="Otillar R.P."/>
            <person name="Terry A.Y."/>
            <person name="Boore J.L."/>
            <person name="Simakov O."/>
            <person name="Marletaz F."/>
            <person name="Cho S.-J."/>
            <person name="Edsinger-Gonzales E."/>
            <person name="Havlak P."/>
            <person name="Kuo D.-H."/>
            <person name="Larsson T."/>
            <person name="Lv J."/>
            <person name="Arendt D."/>
            <person name="Savage R."/>
            <person name="Osoegawa K."/>
            <person name="de Jong P."/>
            <person name="Lindberg D.R."/>
            <person name="Seaver E.C."/>
            <person name="Weisblat D.A."/>
            <person name="Putnam N.H."/>
            <person name="Grigoriev I.V."/>
            <person name="Rokhsar D.S."/>
        </authorList>
    </citation>
    <scope>NUCLEOTIDE SEQUENCE</scope>
    <source>
        <strain evidence="9">I ESC-2004</strain>
    </source>
</reference>
<dbReference type="SUPFAM" id="SSF51713">
    <property type="entry name" value="tRNA-guanine transglycosylase"/>
    <property type="match status" value="1"/>
</dbReference>
<evidence type="ECO:0000313" key="7">
    <source>
        <dbReference type="EMBL" id="ELT91169.1"/>
    </source>
</evidence>
<dbReference type="Pfam" id="PF01702">
    <property type="entry name" value="TGT"/>
    <property type="match status" value="1"/>
</dbReference>
<evidence type="ECO:0000313" key="8">
    <source>
        <dbReference type="EnsemblMetazoa" id="CapteP225931"/>
    </source>
</evidence>
<comment type="similarity">
    <text evidence="5">Belongs to the queuine tRNA-ribosyltransferase family. QTRT2 subfamily.</text>
</comment>
<dbReference type="Gene3D" id="3.20.20.105">
    <property type="entry name" value="Queuine tRNA-ribosyltransferase-like"/>
    <property type="match status" value="1"/>
</dbReference>
<dbReference type="HOGENOM" id="CLU_037350_0_0_1"/>
<feature type="binding site" evidence="5">
    <location>
        <position position="362"/>
    </location>
    <ligand>
        <name>Zn(2+)</name>
        <dbReference type="ChEBI" id="CHEBI:29105"/>
    </ligand>
</feature>
<dbReference type="PANTHER" id="PTHR46064:SF1">
    <property type="entry name" value="QUEUINE TRNA-RIBOSYLTRANSFERASE ACCESSORY SUBUNIT 2"/>
    <property type="match status" value="1"/>
</dbReference>
<keyword evidence="2 5" id="KW-0819">tRNA processing</keyword>
<reference evidence="7 9" key="2">
    <citation type="journal article" date="2013" name="Nature">
        <title>Insights into bilaterian evolution from three spiralian genomes.</title>
        <authorList>
            <person name="Simakov O."/>
            <person name="Marletaz F."/>
            <person name="Cho S.J."/>
            <person name="Edsinger-Gonzales E."/>
            <person name="Havlak P."/>
            <person name="Hellsten U."/>
            <person name="Kuo D.H."/>
            <person name="Larsson T."/>
            <person name="Lv J."/>
            <person name="Arendt D."/>
            <person name="Savage R."/>
            <person name="Osoegawa K."/>
            <person name="de Jong P."/>
            <person name="Grimwood J."/>
            <person name="Chapman J.A."/>
            <person name="Shapiro H."/>
            <person name="Aerts A."/>
            <person name="Otillar R.P."/>
            <person name="Terry A.Y."/>
            <person name="Boore J.L."/>
            <person name="Grigoriev I.V."/>
            <person name="Lindberg D.R."/>
            <person name="Seaver E.C."/>
            <person name="Weisblat D.A."/>
            <person name="Putnam N.H."/>
            <person name="Rokhsar D.S."/>
        </authorList>
    </citation>
    <scope>NUCLEOTIDE SEQUENCE</scope>
    <source>
        <strain evidence="7 9">I ESC-2004</strain>
    </source>
</reference>
<dbReference type="GO" id="GO:0005737">
    <property type="term" value="C:cytoplasm"/>
    <property type="evidence" value="ECO:0007669"/>
    <property type="project" value="UniProtKB-SubCell"/>
</dbReference>
<gene>
    <name evidence="7" type="ORF">CAPTEDRAFT_225931</name>
</gene>
<organism evidence="7">
    <name type="scientific">Capitella teleta</name>
    <name type="common">Polychaete worm</name>
    <dbReference type="NCBI Taxonomy" id="283909"/>
    <lineage>
        <taxon>Eukaryota</taxon>
        <taxon>Metazoa</taxon>
        <taxon>Spiralia</taxon>
        <taxon>Lophotrochozoa</taxon>
        <taxon>Annelida</taxon>
        <taxon>Polychaeta</taxon>
        <taxon>Sedentaria</taxon>
        <taxon>Scolecida</taxon>
        <taxon>Capitellidae</taxon>
        <taxon>Capitella</taxon>
    </lineage>
</organism>
<keyword evidence="1 5" id="KW-0963">Cytoplasm</keyword>
<comment type="subcellular location">
    <subcellularLocation>
        <location evidence="5">Cytoplasm</location>
    </subcellularLocation>
</comment>
<keyword evidence="3 5" id="KW-0479">Metal-binding</keyword>
<evidence type="ECO:0000256" key="3">
    <source>
        <dbReference type="ARBA" id="ARBA00022723"/>
    </source>
</evidence>
<dbReference type="FunCoup" id="R7TBT1">
    <property type="interactions" value="1400"/>
</dbReference>
<sequence>MALPYRLRSITKPFEPALEHLNRCTMRFTVQQVRNGCRLGSLTDLGPQPLATPLWMMYTLQGSAPYLTSDVLSKISDTPSVMIVPNGHVSEHYDAIQKYNKGIAAFASLPEKLVFASMQDPGVATPTGFNTNKGVAVWGRPGKTEMTVEMHTRLTEALRPCVYQAMFDGDTPKDASNKRMKKSVDRSIQFLDLCLEEKKKSEVLRDVPMFAGIVGGYNKYERARFAKEVSKRDVSGYSIEGFHHNGSKVEELKISEISDLLQISLNELSEDKPRVFTGALPPHSLLAAIKLGLDIFDLSYPYVVGERGSALTFNYVFDAQTQEQELSHSVEGEEGPYEMCLKHKRFARDFGPLKQGCECYTCVHHSRAYVHHLLEVSELLAPILLTIHNMQHYIGFTQQIHKCLRDDSFDQLQMLIESQRTLKG</sequence>
<dbReference type="GO" id="GO:0046872">
    <property type="term" value="F:metal ion binding"/>
    <property type="evidence" value="ECO:0007669"/>
    <property type="project" value="UniProtKB-KW"/>
</dbReference>
<name>R7TBT1_CAPTE</name>
<evidence type="ECO:0000256" key="5">
    <source>
        <dbReference type="HAMAP-Rule" id="MF_03043"/>
    </source>
</evidence>
<keyword evidence="9" id="KW-1185">Reference proteome</keyword>
<dbReference type="InterPro" id="IPR028592">
    <property type="entry name" value="QTRTD1"/>
</dbReference>
<keyword evidence="4 5" id="KW-0862">Zinc</keyword>
<accession>R7TBT1</accession>
<dbReference type="Proteomes" id="UP000014760">
    <property type="component" value="Unassembled WGS sequence"/>
</dbReference>
<dbReference type="OrthoDB" id="27601at2759"/>
<dbReference type="EnsemblMetazoa" id="CapteT225931">
    <property type="protein sequence ID" value="CapteP225931"/>
    <property type="gene ID" value="CapteG225931"/>
</dbReference>
<evidence type="ECO:0000313" key="9">
    <source>
        <dbReference type="Proteomes" id="UP000014760"/>
    </source>
</evidence>